<evidence type="ECO:0000313" key="3">
    <source>
        <dbReference type="Proteomes" id="UP000230084"/>
    </source>
</evidence>
<evidence type="ECO:0000313" key="2">
    <source>
        <dbReference type="EMBL" id="PIR47680.1"/>
    </source>
</evidence>
<name>A0A2H0RMI5_9BACT</name>
<sequence length="1376" mass="140589">MTTNVSLFKRTFTFAVVAMTILWTVAAGITPLITNAQVSLSSGDLVRGSSFSTVYYYDGNGRYTYPNENIFFSWHTNFNNVMTISDSQLAGIPLEGNVMQRPGSEWIKITSDNKVYAVSPDGVLHWIESEAVASALYGGAGWNTNIQDIADVFFADYSTGASLMSASNLFNGALVSSNGTTYLMWDGALRTVSSAGMSANGLQSKHVLNTTVDVSGLSMGSALNAMSAEISDVSQQAVGDGNVAVGDLTVSVASSTPAGATLPDGATGVSMTTWKFSGSGTVNSVVVNLNGINAASDISNVYLYEGSTRLTDSRSVNSATREATFSNVGWDVSGSGYLTLVAELSTGAAGGETVSFGIASASAIGSTATVGGSFPLNGNTFSLSANDAGTVTITKSGTITNPAIGQNDATISKFKIAAATEGAVISSFRLKVDNAADHDDYRLWNGATQIGTGVFAGSDVVDFTLPSALSIAKGNSDILTVTADVGGQKSDALKVYIDNDADFRAIGSSFGYGMIVVRTTFDGDSCTTTAGECSYSAVQGGDMTVTMNGPSSGDVGVGAKDVTLMAFTVTASQDLTIKDFPIRVGADDEASPDGDPLDGGTGAAADDADGLYKGTATAEANIQDIKIVDANTGVVLWGPKEVAADTTVALDAIQTLTFTEDLSMTAGQSLDLLITADISTNATSGEVFGVLIDMDGSSGTLTVEDSNGDALTAGTNILPSGDINGNNFTVSTPTLAIALASSPTSFTTVQGTSGVTLAKFTTTAGSASDMLVSGVTFDLYGDDDGSGAFTVGGATNAQVEDFISTCSLYDGAGGLIAGPETPTSSGAALVFDSFAWTIGAGVVENMQVVCNLANPSETTTTFLAVDIDDTAAQVTVEDADGTSRDATADSPNAADDGGAPTVAVTVAAAGSLAVSLDSSSPDEAYLMAGTSDNWVSSFRIEATNEAFTIDTISFDETQGAVDGGAATVYANNVASVGISYTNEAGNTETKTAYMSAGVAKFAGTAIYVNPEQAAVVDVYVNVPMIDRTSGGSATSGERIALSFTNADGSGTENFRAVGIGSGTTLNEGSSGIADVSANMMHIVETYPTIALHASSPSGASVPGNNEVLRFTVSAAGNEDVVLSEIVFKVTTTDNGASNWDYCDSTPGSTTAGLIVPSELSFFDASNTSSDLDNSGADWTMLDTAGNDCDGTTPEQIGFMQLELTTPRVISAGTTKTFILKLDTTGASSSADDAIRIDIPEDPIVAVTAFLTATNVVTTLVNTLADKTFDIASANPFGRGDIVCIEDDTSGSPDCNATNEKVMVQGVSSLDFYVQRGYLGTTADVSIAALSELSYLPSSFVWFDDGDTTPLSTAAEEAVKGSYLVPGLPLTGGTLVF</sequence>
<evidence type="ECO:0000256" key="1">
    <source>
        <dbReference type="SAM" id="MobiDB-lite"/>
    </source>
</evidence>
<accession>A0A2H0RMI5</accession>
<protein>
    <submittedName>
        <fullName evidence="2">Uncharacterized protein</fullName>
    </submittedName>
</protein>
<proteinExistence type="predicted"/>
<feature type="region of interest" description="Disordered" evidence="1">
    <location>
        <begin position="877"/>
        <end position="898"/>
    </location>
</feature>
<reference evidence="2 3" key="1">
    <citation type="submission" date="2017-09" db="EMBL/GenBank/DDBJ databases">
        <title>Depth-based differentiation of microbial function through sediment-hosted aquifers and enrichment of novel symbionts in the deep terrestrial subsurface.</title>
        <authorList>
            <person name="Probst A.J."/>
            <person name="Ladd B."/>
            <person name="Jarett J.K."/>
            <person name="Geller-Mcgrath D.E."/>
            <person name="Sieber C.M."/>
            <person name="Emerson J.B."/>
            <person name="Anantharaman K."/>
            <person name="Thomas B.C."/>
            <person name="Malmstrom R."/>
            <person name="Stieglmeier M."/>
            <person name="Klingl A."/>
            <person name="Woyke T."/>
            <person name="Ryan C.M."/>
            <person name="Banfield J.F."/>
        </authorList>
    </citation>
    <scope>NUCLEOTIDE SEQUENCE [LARGE SCALE GENOMIC DNA]</scope>
    <source>
        <strain evidence="2">CG10_big_fil_rev_8_21_14_0_10_50_16</strain>
    </source>
</reference>
<organism evidence="2 3">
    <name type="scientific">Candidatus Uhrbacteria bacterium CG10_big_fil_rev_8_21_14_0_10_50_16</name>
    <dbReference type="NCBI Taxonomy" id="1975039"/>
    <lineage>
        <taxon>Bacteria</taxon>
        <taxon>Candidatus Uhriibacteriota</taxon>
    </lineage>
</organism>
<comment type="caution">
    <text evidence="2">The sequence shown here is derived from an EMBL/GenBank/DDBJ whole genome shotgun (WGS) entry which is preliminary data.</text>
</comment>
<dbReference type="EMBL" id="PCYM01000003">
    <property type="protein sequence ID" value="PIR47680.1"/>
    <property type="molecule type" value="Genomic_DNA"/>
</dbReference>
<gene>
    <name evidence="2" type="ORF">COV06_02235</name>
</gene>
<dbReference type="Proteomes" id="UP000230084">
    <property type="component" value="Unassembled WGS sequence"/>
</dbReference>